<accession>A0ABD3N9W0</accession>
<dbReference type="InterPro" id="IPR037185">
    <property type="entry name" value="EmrE-like"/>
</dbReference>
<comment type="caution">
    <text evidence="2">The sequence shown here is derived from an EMBL/GenBank/DDBJ whole genome shotgun (WGS) entry which is preliminary data.</text>
</comment>
<keyword evidence="1" id="KW-0472">Membrane</keyword>
<feature type="transmembrane region" description="Helical" evidence="1">
    <location>
        <begin position="366"/>
        <end position="385"/>
    </location>
</feature>
<name>A0ABD3N9W0_9STRA</name>
<reference evidence="2 3" key="1">
    <citation type="submission" date="2024-10" db="EMBL/GenBank/DDBJ databases">
        <title>Updated reference genomes for cyclostephanoid diatoms.</title>
        <authorList>
            <person name="Roberts W.R."/>
            <person name="Alverson A.J."/>
        </authorList>
    </citation>
    <scope>NUCLEOTIDE SEQUENCE [LARGE SCALE GENOMIC DNA]</scope>
    <source>
        <strain evidence="2 3">AJA232-27</strain>
    </source>
</reference>
<feature type="transmembrane region" description="Helical" evidence="1">
    <location>
        <begin position="422"/>
        <end position="440"/>
    </location>
</feature>
<feature type="transmembrane region" description="Helical" evidence="1">
    <location>
        <begin position="119"/>
        <end position="138"/>
    </location>
</feature>
<keyword evidence="1" id="KW-0812">Transmembrane</keyword>
<feature type="transmembrane region" description="Helical" evidence="1">
    <location>
        <begin position="218"/>
        <end position="237"/>
    </location>
</feature>
<keyword evidence="3" id="KW-1185">Reference proteome</keyword>
<dbReference type="SUPFAM" id="SSF103481">
    <property type="entry name" value="Multidrug resistance efflux transporter EmrE"/>
    <property type="match status" value="1"/>
</dbReference>
<feature type="transmembrane region" description="Helical" evidence="1">
    <location>
        <begin position="298"/>
        <end position="317"/>
    </location>
</feature>
<evidence type="ECO:0000256" key="1">
    <source>
        <dbReference type="SAM" id="Phobius"/>
    </source>
</evidence>
<sequence length="449" mass="46308">MGESPRFIRRNYSATTDRSDVSLGSGQIIRKFSAQAISIEADTVRSISGRLGGRFDGLRASRGGGLSSFASLSFAVDPPTEGTCLLLPNSPMLSRKFSSLKDFESGQEDGVAASGPPSLANWIFPALSCAAAYAFYNIFIKKGSATIHPILGGVILQFVAALLGTCLLVTLMHRGGGGKMDYDKDGIRWSIMAGLAVGLAEMLSFCVSGIGVPATQSIPIIIGGSVMFGAVLGMILLGEELMMYGWSGIALLVTGIVFVALDPGDKVEEGGMKIGGSTSSTSLSQDIIVVGGTGKAPIYWILIALICASAYAFYNIFIKKGSASISPILGGVVLQFVAAIFGSILLGVIILKDGGTSNLAWDSAGIFWSCMAGIAVGSAEMLSFCVSGMGVNATQSIPIIIGGSVLVGAILGLFMLGETMLWPGWVGIGLLTAGIGFVATDPGKKAEGH</sequence>
<feature type="transmembrane region" description="Helical" evidence="1">
    <location>
        <begin position="150"/>
        <end position="171"/>
    </location>
</feature>
<evidence type="ECO:0008006" key="4">
    <source>
        <dbReference type="Google" id="ProtNLM"/>
    </source>
</evidence>
<gene>
    <name evidence="2" type="ORF">ACHAWU_002352</name>
</gene>
<feature type="transmembrane region" description="Helical" evidence="1">
    <location>
        <begin position="397"/>
        <end position="416"/>
    </location>
</feature>
<keyword evidence="1" id="KW-1133">Transmembrane helix</keyword>
<evidence type="ECO:0000313" key="3">
    <source>
        <dbReference type="Proteomes" id="UP001530293"/>
    </source>
</evidence>
<organism evidence="2 3">
    <name type="scientific">Discostella pseudostelligera</name>
    <dbReference type="NCBI Taxonomy" id="259834"/>
    <lineage>
        <taxon>Eukaryota</taxon>
        <taxon>Sar</taxon>
        <taxon>Stramenopiles</taxon>
        <taxon>Ochrophyta</taxon>
        <taxon>Bacillariophyta</taxon>
        <taxon>Coscinodiscophyceae</taxon>
        <taxon>Thalassiosirophycidae</taxon>
        <taxon>Stephanodiscales</taxon>
        <taxon>Stephanodiscaceae</taxon>
        <taxon>Discostella</taxon>
    </lineage>
</organism>
<feature type="transmembrane region" description="Helical" evidence="1">
    <location>
        <begin position="191"/>
        <end position="212"/>
    </location>
</feature>
<feature type="transmembrane region" description="Helical" evidence="1">
    <location>
        <begin position="244"/>
        <end position="261"/>
    </location>
</feature>
<evidence type="ECO:0000313" key="2">
    <source>
        <dbReference type="EMBL" id="KAL3772843.1"/>
    </source>
</evidence>
<dbReference type="EMBL" id="JALLBG020000002">
    <property type="protein sequence ID" value="KAL3772843.1"/>
    <property type="molecule type" value="Genomic_DNA"/>
</dbReference>
<protein>
    <recommendedName>
        <fullName evidence="4">EamA domain-containing protein</fullName>
    </recommendedName>
</protein>
<dbReference type="Proteomes" id="UP001530293">
    <property type="component" value="Unassembled WGS sequence"/>
</dbReference>
<dbReference type="AlphaFoldDB" id="A0ABD3N9W0"/>
<proteinExistence type="predicted"/>
<feature type="transmembrane region" description="Helical" evidence="1">
    <location>
        <begin position="329"/>
        <end position="351"/>
    </location>
</feature>